<evidence type="ECO:0000313" key="10">
    <source>
        <dbReference type="Proteomes" id="UP000011566"/>
    </source>
</evidence>
<organism evidence="9 10">
    <name type="scientific">Halococcus hamelinensis 100A6</name>
    <dbReference type="NCBI Taxonomy" id="1132509"/>
    <lineage>
        <taxon>Archaea</taxon>
        <taxon>Methanobacteriati</taxon>
        <taxon>Methanobacteriota</taxon>
        <taxon>Stenosarchaea group</taxon>
        <taxon>Halobacteria</taxon>
        <taxon>Halobacteriales</taxon>
        <taxon>Halococcaceae</taxon>
        <taxon>Halococcus</taxon>
    </lineage>
</organism>
<dbReference type="InterPro" id="IPR026022">
    <property type="entry name" value="PhoU_dom"/>
</dbReference>
<evidence type="ECO:0000256" key="3">
    <source>
        <dbReference type="ARBA" id="ARBA00011738"/>
    </source>
</evidence>
<evidence type="ECO:0000256" key="7">
    <source>
        <dbReference type="PIRNR" id="PIRNR003107"/>
    </source>
</evidence>
<feature type="domain" description="PhoU" evidence="8">
    <location>
        <begin position="119"/>
        <end position="210"/>
    </location>
</feature>
<dbReference type="PIRSF" id="PIRSF003107">
    <property type="entry name" value="PhoU"/>
    <property type="match status" value="1"/>
</dbReference>
<keyword evidence="6 7" id="KW-0592">Phosphate transport</keyword>
<comment type="subunit">
    <text evidence="3 7">Homodimer.</text>
</comment>
<dbReference type="NCBIfam" id="TIGR02135">
    <property type="entry name" value="phoU_full"/>
    <property type="match status" value="1"/>
</dbReference>
<keyword evidence="5 7" id="KW-0963">Cytoplasm</keyword>
<keyword evidence="10" id="KW-1185">Reference proteome</keyword>
<dbReference type="PATRIC" id="fig|1132509.6.peg.3857"/>
<comment type="function">
    <text evidence="7">Plays a role in the regulation of phosphate uptake.</text>
</comment>
<name>M0LRS0_9EURY</name>
<evidence type="ECO:0000313" key="9">
    <source>
        <dbReference type="EMBL" id="EMA35798.1"/>
    </source>
</evidence>
<protein>
    <recommendedName>
        <fullName evidence="7">Phosphate-specific transport system accessory protein PhoU</fullName>
    </recommendedName>
</protein>
<dbReference type="OrthoDB" id="7738at2157"/>
<dbReference type="FunFam" id="1.20.58.220:FF:000004">
    <property type="entry name" value="Phosphate-specific transport system accessory protein PhoU"/>
    <property type="match status" value="1"/>
</dbReference>
<evidence type="ECO:0000256" key="4">
    <source>
        <dbReference type="ARBA" id="ARBA00022448"/>
    </source>
</evidence>
<keyword evidence="4 7" id="KW-0813">Transport</keyword>
<evidence type="ECO:0000256" key="2">
    <source>
        <dbReference type="ARBA" id="ARBA00008107"/>
    </source>
</evidence>
<evidence type="ECO:0000256" key="6">
    <source>
        <dbReference type="ARBA" id="ARBA00022592"/>
    </source>
</evidence>
<dbReference type="AlphaFoldDB" id="M0LRS0"/>
<dbReference type="PANTHER" id="PTHR42930:SF3">
    <property type="entry name" value="PHOSPHATE-SPECIFIC TRANSPORT SYSTEM ACCESSORY PROTEIN PHOU"/>
    <property type="match status" value="1"/>
</dbReference>
<dbReference type="InterPro" id="IPR028366">
    <property type="entry name" value="PhoU"/>
</dbReference>
<accession>M0LRS0</accession>
<dbReference type="GO" id="GO:0030643">
    <property type="term" value="P:intracellular phosphate ion homeostasis"/>
    <property type="evidence" value="ECO:0007669"/>
    <property type="project" value="InterPro"/>
</dbReference>
<dbReference type="RefSeq" id="WP_007695886.1">
    <property type="nucleotide sequence ID" value="NZ_AJRK01000444.1"/>
</dbReference>
<evidence type="ECO:0000256" key="5">
    <source>
        <dbReference type="ARBA" id="ARBA00022490"/>
    </source>
</evidence>
<dbReference type="Proteomes" id="UP000011566">
    <property type="component" value="Unassembled WGS sequence"/>
</dbReference>
<evidence type="ECO:0000259" key="8">
    <source>
        <dbReference type="Pfam" id="PF01895"/>
    </source>
</evidence>
<dbReference type="PANTHER" id="PTHR42930">
    <property type="entry name" value="PHOSPHATE-SPECIFIC TRANSPORT SYSTEM ACCESSORY PROTEIN PHOU"/>
    <property type="match status" value="1"/>
</dbReference>
<proteinExistence type="inferred from homology"/>
<dbReference type="GO" id="GO:0045936">
    <property type="term" value="P:negative regulation of phosphate metabolic process"/>
    <property type="evidence" value="ECO:0007669"/>
    <property type="project" value="InterPro"/>
</dbReference>
<sequence>MARERYRDQLDTLRGDVLSMAELVTDRLETALDALESSDHDRARELVGSDDAVNERYLDIERECIDLFALQQPVATDLRFVAASFKICTDLERVADLAVNLAEYTLVADHAEFPGVDLRETGGVAAELLDDAVTAYAEENAWACHEVADTDDELDALCERAGRAVLHDLVETEATTTRATDRLVETVFSVALALRDIERIGDHAVNIAARTLYMLESDDSLI</sequence>
<evidence type="ECO:0000256" key="1">
    <source>
        <dbReference type="ARBA" id="ARBA00004496"/>
    </source>
</evidence>
<comment type="similarity">
    <text evidence="2 7">Belongs to the PhoU family.</text>
</comment>
<comment type="caution">
    <text evidence="9">The sequence shown here is derived from an EMBL/GenBank/DDBJ whole genome shotgun (WGS) entry which is preliminary data.</text>
</comment>
<comment type="subcellular location">
    <subcellularLocation>
        <location evidence="1 7">Cytoplasm</location>
    </subcellularLocation>
</comment>
<dbReference type="eggNOG" id="arCOG00232">
    <property type="taxonomic scope" value="Archaea"/>
</dbReference>
<dbReference type="EMBL" id="AOMB01000043">
    <property type="protein sequence ID" value="EMA35798.1"/>
    <property type="molecule type" value="Genomic_DNA"/>
</dbReference>
<dbReference type="SUPFAM" id="SSF109755">
    <property type="entry name" value="PhoU-like"/>
    <property type="match status" value="1"/>
</dbReference>
<dbReference type="GO" id="GO:0005737">
    <property type="term" value="C:cytoplasm"/>
    <property type="evidence" value="ECO:0007669"/>
    <property type="project" value="UniProtKB-SubCell"/>
</dbReference>
<dbReference type="InterPro" id="IPR038078">
    <property type="entry name" value="PhoU-like_sf"/>
</dbReference>
<dbReference type="Gene3D" id="1.20.58.220">
    <property type="entry name" value="Phosphate transport system protein phou homolog 2, domain 2"/>
    <property type="match status" value="1"/>
</dbReference>
<dbReference type="GO" id="GO:0006817">
    <property type="term" value="P:phosphate ion transport"/>
    <property type="evidence" value="ECO:0007669"/>
    <property type="project" value="UniProtKB-KW"/>
</dbReference>
<feature type="domain" description="PhoU" evidence="8">
    <location>
        <begin position="18"/>
        <end position="104"/>
    </location>
</feature>
<gene>
    <name evidence="9" type="ORF">C447_16609</name>
</gene>
<reference evidence="9 10" key="1">
    <citation type="journal article" date="2014" name="PLoS Genet.">
        <title>Phylogenetically driven sequencing of extremely halophilic archaea reveals strategies for static and dynamic osmo-response.</title>
        <authorList>
            <person name="Becker E.A."/>
            <person name="Seitzer P.M."/>
            <person name="Tritt A."/>
            <person name="Larsen D."/>
            <person name="Krusor M."/>
            <person name="Yao A.I."/>
            <person name="Wu D."/>
            <person name="Madern D."/>
            <person name="Eisen J.A."/>
            <person name="Darling A.E."/>
            <person name="Facciotti M.T."/>
        </authorList>
    </citation>
    <scope>NUCLEOTIDE SEQUENCE [LARGE SCALE GENOMIC DNA]</scope>
    <source>
        <strain evidence="9 10">100A6</strain>
    </source>
</reference>
<dbReference type="Pfam" id="PF01895">
    <property type="entry name" value="PhoU"/>
    <property type="match status" value="2"/>
</dbReference>